<evidence type="ECO:0000313" key="5">
    <source>
        <dbReference type="Proteomes" id="UP000264820"/>
    </source>
</evidence>
<dbReference type="PANTHER" id="PTHR44170:SF54">
    <property type="entry name" value="FI24025P1"/>
    <property type="match status" value="1"/>
</dbReference>
<dbReference type="CDD" id="cd00063">
    <property type="entry name" value="FN3"/>
    <property type="match status" value="1"/>
</dbReference>
<protein>
    <recommendedName>
        <fullName evidence="3">Fibronectin type-III domain-containing protein</fullName>
    </recommendedName>
</protein>
<accession>A0A3Q2Y6A5</accession>
<dbReference type="PANTHER" id="PTHR44170">
    <property type="entry name" value="PROTEIN SIDEKICK"/>
    <property type="match status" value="1"/>
</dbReference>
<dbReference type="Pfam" id="PF00041">
    <property type="entry name" value="fn3"/>
    <property type="match status" value="1"/>
</dbReference>
<dbReference type="InterPro" id="IPR036116">
    <property type="entry name" value="FN3_sf"/>
</dbReference>
<keyword evidence="2" id="KW-1015">Disulfide bond</keyword>
<feature type="domain" description="Fibronectin type-III" evidence="3">
    <location>
        <begin position="23"/>
        <end position="124"/>
    </location>
</feature>
<organism evidence="4 5">
    <name type="scientific">Hippocampus comes</name>
    <name type="common">Tiger tail seahorse</name>
    <dbReference type="NCBI Taxonomy" id="109280"/>
    <lineage>
        <taxon>Eukaryota</taxon>
        <taxon>Metazoa</taxon>
        <taxon>Chordata</taxon>
        <taxon>Craniata</taxon>
        <taxon>Vertebrata</taxon>
        <taxon>Euteleostomi</taxon>
        <taxon>Actinopterygii</taxon>
        <taxon>Neopterygii</taxon>
        <taxon>Teleostei</taxon>
        <taxon>Neoteleostei</taxon>
        <taxon>Acanthomorphata</taxon>
        <taxon>Syngnathiaria</taxon>
        <taxon>Syngnathiformes</taxon>
        <taxon>Syngnathoidei</taxon>
        <taxon>Syngnathidae</taxon>
        <taxon>Hippocampus</taxon>
    </lineage>
</organism>
<dbReference type="STRING" id="109280.ENSHCOP00000008546"/>
<dbReference type="Ensembl" id="ENSHCOT00000000118.1">
    <property type="protein sequence ID" value="ENSHCOP00000008546.1"/>
    <property type="gene ID" value="ENSHCOG00000010806.1"/>
</dbReference>
<dbReference type="SMART" id="SM00060">
    <property type="entry name" value="FN3"/>
    <property type="match status" value="1"/>
</dbReference>
<evidence type="ECO:0000256" key="1">
    <source>
        <dbReference type="ARBA" id="ARBA00022737"/>
    </source>
</evidence>
<name>A0A3Q2Y6A5_HIPCM</name>
<dbReference type="AlphaFoldDB" id="A0A3Q2Y6A5"/>
<reference evidence="4" key="2">
    <citation type="submission" date="2025-09" db="UniProtKB">
        <authorList>
            <consortium name="Ensembl"/>
        </authorList>
    </citation>
    <scope>IDENTIFICATION</scope>
</reference>
<dbReference type="InterPro" id="IPR003961">
    <property type="entry name" value="FN3_dom"/>
</dbReference>
<keyword evidence="5" id="KW-1185">Reference proteome</keyword>
<dbReference type="Proteomes" id="UP000264820">
    <property type="component" value="Unplaced"/>
</dbReference>
<dbReference type="PROSITE" id="PS50853">
    <property type="entry name" value="FN3"/>
    <property type="match status" value="1"/>
</dbReference>
<evidence type="ECO:0000256" key="2">
    <source>
        <dbReference type="ARBA" id="ARBA00023157"/>
    </source>
</evidence>
<keyword evidence="1" id="KW-0677">Repeat</keyword>
<dbReference type="GO" id="GO:0098609">
    <property type="term" value="P:cell-cell adhesion"/>
    <property type="evidence" value="ECO:0007669"/>
    <property type="project" value="TreeGrafter"/>
</dbReference>
<sequence>KSLWICHVVFHDVSVFPSAPSVPPQDVRLLSLSSTSIQVSWAAPPAATGTYDDATAVTGYSLTYHALAREDAQRHQVLAIGADVRSFVLEGLEKWTEYTVWVRALTDVGPGPASPPVRVRTQEDGTWTEGSHLKGRRPCYDLSALACVWTRSVVTLRSHGQFVLFLGARASSLMATDLI</sequence>
<proteinExistence type="predicted"/>
<evidence type="ECO:0000313" key="4">
    <source>
        <dbReference type="Ensembl" id="ENSHCOP00000008546.1"/>
    </source>
</evidence>
<dbReference type="SUPFAM" id="SSF49265">
    <property type="entry name" value="Fibronectin type III"/>
    <property type="match status" value="1"/>
</dbReference>
<dbReference type="InterPro" id="IPR013783">
    <property type="entry name" value="Ig-like_fold"/>
</dbReference>
<evidence type="ECO:0000259" key="3">
    <source>
        <dbReference type="PROSITE" id="PS50853"/>
    </source>
</evidence>
<dbReference type="GeneTree" id="ENSGT00940000155060"/>
<reference evidence="4" key="1">
    <citation type="submission" date="2025-08" db="UniProtKB">
        <authorList>
            <consortium name="Ensembl"/>
        </authorList>
    </citation>
    <scope>IDENTIFICATION</scope>
</reference>
<dbReference type="Gene3D" id="2.60.40.10">
    <property type="entry name" value="Immunoglobulins"/>
    <property type="match status" value="1"/>
</dbReference>
<dbReference type="FunFam" id="2.60.40.10:FF:000028">
    <property type="entry name" value="Neuronal cell adhesion molecule"/>
    <property type="match status" value="1"/>
</dbReference>